<evidence type="ECO:0000313" key="4">
    <source>
        <dbReference type="Proteomes" id="UP000245783"/>
    </source>
</evidence>
<reference evidence="3 4" key="1">
    <citation type="journal article" date="2018" name="Mol. Biol. Evol.">
        <title>Broad Genomic Sampling Reveals a Smut Pathogenic Ancestry of the Fungal Clade Ustilaginomycotina.</title>
        <authorList>
            <person name="Kijpornyongpan T."/>
            <person name="Mondo S.J."/>
            <person name="Barry K."/>
            <person name="Sandor L."/>
            <person name="Lee J."/>
            <person name="Lipzen A."/>
            <person name="Pangilinan J."/>
            <person name="LaButti K."/>
            <person name="Hainaut M."/>
            <person name="Henrissat B."/>
            <person name="Grigoriev I.V."/>
            <person name="Spatafora J.W."/>
            <person name="Aime M.C."/>
        </authorList>
    </citation>
    <scope>NUCLEOTIDE SEQUENCE [LARGE SCALE GENOMIC DNA]</scope>
    <source>
        <strain evidence="3 4">MCA 4658</strain>
    </source>
</reference>
<organism evidence="3 4">
    <name type="scientific">Ceraceosorus guamensis</name>
    <dbReference type="NCBI Taxonomy" id="1522189"/>
    <lineage>
        <taxon>Eukaryota</taxon>
        <taxon>Fungi</taxon>
        <taxon>Dikarya</taxon>
        <taxon>Basidiomycota</taxon>
        <taxon>Ustilaginomycotina</taxon>
        <taxon>Exobasidiomycetes</taxon>
        <taxon>Ceraceosorales</taxon>
        <taxon>Ceraceosoraceae</taxon>
        <taxon>Ceraceosorus</taxon>
    </lineage>
</organism>
<accession>A0A316W1W9</accession>
<protein>
    <submittedName>
        <fullName evidence="3">Uncharacterized protein</fullName>
    </submittedName>
</protein>
<feature type="compositionally biased region" description="Polar residues" evidence="1">
    <location>
        <begin position="63"/>
        <end position="74"/>
    </location>
</feature>
<dbReference type="InParanoid" id="A0A316W1W9"/>
<gene>
    <name evidence="3" type="ORF">IE81DRAFT_58749</name>
</gene>
<dbReference type="GeneID" id="37039333"/>
<feature type="signal peptide" evidence="2">
    <location>
        <begin position="1"/>
        <end position="21"/>
    </location>
</feature>
<feature type="compositionally biased region" description="Basic and acidic residues" evidence="1">
    <location>
        <begin position="30"/>
        <end position="44"/>
    </location>
</feature>
<dbReference type="Proteomes" id="UP000245783">
    <property type="component" value="Unassembled WGS sequence"/>
</dbReference>
<evidence type="ECO:0000313" key="3">
    <source>
        <dbReference type="EMBL" id="PWN43780.1"/>
    </source>
</evidence>
<dbReference type="EMBL" id="KZ819366">
    <property type="protein sequence ID" value="PWN43780.1"/>
    <property type="molecule type" value="Genomic_DNA"/>
</dbReference>
<proteinExistence type="predicted"/>
<name>A0A316W1W9_9BASI</name>
<feature type="chain" id="PRO_5016271549" evidence="2">
    <location>
        <begin position="22"/>
        <end position="95"/>
    </location>
</feature>
<keyword evidence="4" id="KW-1185">Reference proteome</keyword>
<evidence type="ECO:0000256" key="2">
    <source>
        <dbReference type="SAM" id="SignalP"/>
    </source>
</evidence>
<dbReference type="AlphaFoldDB" id="A0A316W1W9"/>
<evidence type="ECO:0000256" key="1">
    <source>
        <dbReference type="SAM" id="MobiDB-lite"/>
    </source>
</evidence>
<dbReference type="RefSeq" id="XP_025370940.1">
    <property type="nucleotide sequence ID" value="XM_025517463.1"/>
</dbReference>
<keyword evidence="2" id="KW-0732">Signal</keyword>
<sequence length="95" mass="10068">MSTRDIYPTLVFAAMCGVTLAAPSTGTDSALRRGEKIRGEDEMSAKMAEVNASKTPKKRASEHSTGQDIASTDSEGAVYLHHLVRAPLQESASSS</sequence>
<feature type="region of interest" description="Disordered" evidence="1">
    <location>
        <begin position="23"/>
        <end position="74"/>
    </location>
</feature>